<dbReference type="Proteomes" id="UP000043763">
    <property type="component" value="Unassembled WGS sequence"/>
</dbReference>
<evidence type="ECO:0008006" key="3">
    <source>
        <dbReference type="Google" id="ProtNLM"/>
    </source>
</evidence>
<evidence type="ECO:0000313" key="2">
    <source>
        <dbReference type="Proteomes" id="UP000043763"/>
    </source>
</evidence>
<accession>A0A0G4K494</accession>
<proteinExistence type="predicted"/>
<dbReference type="EMBL" id="CVLB01000001">
    <property type="protein sequence ID" value="CRF31917.1"/>
    <property type="molecule type" value="Genomic_DNA"/>
</dbReference>
<gene>
    <name evidence="1" type="ORF">BRSU_0456</name>
</gene>
<name>A0A0G4K494_9SPIR</name>
<reference evidence="2" key="1">
    <citation type="submission" date="2015-04" db="EMBL/GenBank/DDBJ databases">
        <authorList>
            <person name="Mushtaq Mamoona"/>
        </authorList>
    </citation>
    <scope>NUCLEOTIDE SEQUENCE [LARGE SCALE GENOMIC DNA]</scope>
    <source>
        <strain evidence="2">AN4859/03</strain>
    </source>
</reference>
<organism evidence="1 2">
    <name type="scientific">Brachyspira suanatina</name>
    <dbReference type="NCBI Taxonomy" id="381802"/>
    <lineage>
        <taxon>Bacteria</taxon>
        <taxon>Pseudomonadati</taxon>
        <taxon>Spirochaetota</taxon>
        <taxon>Spirochaetia</taxon>
        <taxon>Brachyspirales</taxon>
        <taxon>Brachyspiraceae</taxon>
        <taxon>Brachyspira</taxon>
    </lineage>
</organism>
<sequence length="192" mass="22681">MKKIIILIFIFCSIVMSSPLFIEETPIKIYIKNKILDEAEKKGDIQTIEELTNENTSIITNDKLISTNNSVLIITNDIDFSKYRDRGYDITMDVLPRYYRVQAGDTLLKISSYPFIYGERNFWRIIYIHNKDIINDTTSLPIGLRLFIPSIIGETRYWNYEPKLEYIPFKTKMDLTTNMYNDYPFIIKTEDN</sequence>
<keyword evidence="2" id="KW-1185">Reference proteome</keyword>
<protein>
    <recommendedName>
        <fullName evidence="3">LysM domain-containing protein</fullName>
    </recommendedName>
</protein>
<dbReference type="AlphaFoldDB" id="A0A0G4K494"/>
<evidence type="ECO:0000313" key="1">
    <source>
        <dbReference type="EMBL" id="CRF31917.1"/>
    </source>
</evidence>